<dbReference type="SMART" id="SM00310">
    <property type="entry name" value="PTBI"/>
    <property type="match status" value="1"/>
</dbReference>
<evidence type="ECO:0000313" key="4">
    <source>
        <dbReference type="Proteomes" id="UP000288216"/>
    </source>
</evidence>
<feature type="region of interest" description="Disordered" evidence="1">
    <location>
        <begin position="371"/>
        <end position="408"/>
    </location>
</feature>
<evidence type="ECO:0000256" key="1">
    <source>
        <dbReference type="SAM" id="MobiDB-lite"/>
    </source>
</evidence>
<evidence type="ECO:0000259" key="2">
    <source>
        <dbReference type="PROSITE" id="PS51064"/>
    </source>
</evidence>
<dbReference type="PANTHER" id="PTHR21258:SF62">
    <property type="entry name" value="INSULIN RECEPTOR SUBSTRATE 1"/>
    <property type="match status" value="1"/>
</dbReference>
<dbReference type="AlphaFoldDB" id="A0A401NZ85"/>
<dbReference type="InterPro" id="IPR011993">
    <property type="entry name" value="PH-like_dom_sf"/>
</dbReference>
<feature type="domain" description="IRS-type PTB" evidence="2">
    <location>
        <begin position="72"/>
        <end position="176"/>
    </location>
</feature>
<reference evidence="3 4" key="1">
    <citation type="journal article" date="2018" name="Nat. Ecol. Evol.">
        <title>Shark genomes provide insights into elasmobranch evolution and the origin of vertebrates.</title>
        <authorList>
            <person name="Hara Y"/>
            <person name="Yamaguchi K"/>
            <person name="Onimaru K"/>
            <person name="Kadota M"/>
            <person name="Koyanagi M"/>
            <person name="Keeley SD"/>
            <person name="Tatsumi K"/>
            <person name="Tanaka K"/>
            <person name="Motone F"/>
            <person name="Kageyama Y"/>
            <person name="Nozu R"/>
            <person name="Adachi N"/>
            <person name="Nishimura O"/>
            <person name="Nakagawa R"/>
            <person name="Tanegashima C"/>
            <person name="Kiyatake I"/>
            <person name="Matsumoto R"/>
            <person name="Murakumo K"/>
            <person name="Nishida K"/>
            <person name="Terakita A"/>
            <person name="Kuratani S"/>
            <person name="Sato K"/>
            <person name="Hyodo S Kuraku.S."/>
        </authorList>
    </citation>
    <scope>NUCLEOTIDE SEQUENCE [LARGE SCALE GENOMIC DNA]</scope>
</reference>
<dbReference type="Proteomes" id="UP000288216">
    <property type="component" value="Unassembled WGS sequence"/>
</dbReference>
<dbReference type="PROSITE" id="PS51064">
    <property type="entry name" value="IRS_PTB"/>
    <property type="match status" value="1"/>
</dbReference>
<proteinExistence type="predicted"/>
<dbReference type="InterPro" id="IPR002404">
    <property type="entry name" value="IRS_PTB"/>
</dbReference>
<dbReference type="EMBL" id="BFAA01008261">
    <property type="protein sequence ID" value="GCB66198.1"/>
    <property type="molecule type" value="Genomic_DNA"/>
</dbReference>
<keyword evidence="4" id="KW-1185">Reference proteome</keyword>
<feature type="region of interest" description="Disordered" evidence="1">
    <location>
        <begin position="203"/>
        <end position="225"/>
    </location>
</feature>
<evidence type="ECO:0000313" key="3">
    <source>
        <dbReference type="EMBL" id="GCB66198.1"/>
    </source>
</evidence>
<dbReference type="GO" id="GO:0005737">
    <property type="term" value="C:cytoplasm"/>
    <property type="evidence" value="ECO:0007669"/>
    <property type="project" value="TreeGrafter"/>
</dbReference>
<dbReference type="GO" id="GO:0043410">
    <property type="term" value="P:positive regulation of MAPK cascade"/>
    <property type="evidence" value="ECO:0007669"/>
    <property type="project" value="TreeGrafter"/>
</dbReference>
<dbReference type="SMART" id="SM01244">
    <property type="entry name" value="IRS"/>
    <property type="match status" value="1"/>
</dbReference>
<dbReference type="GO" id="GO:0007169">
    <property type="term" value="P:cell surface receptor protein tyrosine kinase signaling pathway"/>
    <property type="evidence" value="ECO:0007669"/>
    <property type="project" value="TreeGrafter"/>
</dbReference>
<accession>A0A401NZ85</accession>
<dbReference type="InterPro" id="IPR050996">
    <property type="entry name" value="Docking_Protein_DOK"/>
</dbReference>
<feature type="region of interest" description="Disordered" evidence="1">
    <location>
        <begin position="436"/>
        <end position="456"/>
    </location>
</feature>
<dbReference type="Gene3D" id="2.30.29.30">
    <property type="entry name" value="Pleckstrin-homology domain (PH domain)/Phosphotyrosine-binding domain (PTB)"/>
    <property type="match status" value="2"/>
</dbReference>
<gene>
    <name evidence="3" type="ORF">scyTo_0014966</name>
</gene>
<dbReference type="Pfam" id="PF02174">
    <property type="entry name" value="IRS"/>
    <property type="match status" value="1"/>
</dbReference>
<name>A0A401NZ85_SCYTO</name>
<dbReference type="PANTHER" id="PTHR21258">
    <property type="entry name" value="DOCKING PROTEIN RELATED"/>
    <property type="match status" value="1"/>
</dbReference>
<dbReference type="SUPFAM" id="SSF50729">
    <property type="entry name" value="PH domain-like"/>
    <property type="match status" value="1"/>
</dbReference>
<dbReference type="OMA" id="NSMESHE"/>
<dbReference type="STRING" id="75743.A0A401NZ85"/>
<comment type="caution">
    <text evidence="3">The sequence shown here is derived from an EMBL/GenBank/DDBJ whole genome shotgun (WGS) entry which is preliminary data.</text>
</comment>
<dbReference type="GO" id="GO:0007265">
    <property type="term" value="P:Ras protein signal transduction"/>
    <property type="evidence" value="ECO:0007669"/>
    <property type="project" value="TreeGrafter"/>
</dbReference>
<sequence>MSTFCITTTEKTYIMAAVKYEVTVWIKCLCELAFQNTSARKHNEDVSVSSGTMPRDSLIMEENELYSTIPQAVNQFTVKIQKTEAATRCNLQGTYLLIPGKDSLILKDSTTKQDVCKWPYQYLRRYGKDQTTFTFEAGRRCDSGPGHFVFNTREVREIFHSIEAAVKVKESNTKERRSSLISVGSESSTTFSQQLQNAVTSQESLNDKLPGGRMPVSKNVQDTETNPKTTKIIKNQDWKGQASIYEVVPSVATREEKNIPTASERVGAKVPVEIVYATVKHSKGQSKKGKVEESTINPAKYRDCYSDDSSIDPVYENVSDIESWPSFDEEPTFLKDIGGPIYQNSMESHEDQDIVFPLPVTVSDYANVKNESPQTAQDDQIEDTPANKELELYQTPPGTKNKERDISFNPGNLKVTKAKFPALFHEMIDEMYSKELSKKREGMSERAGRSSELQKK</sequence>
<organism evidence="3 4">
    <name type="scientific">Scyliorhinus torazame</name>
    <name type="common">Cloudy catshark</name>
    <name type="synonym">Catulus torazame</name>
    <dbReference type="NCBI Taxonomy" id="75743"/>
    <lineage>
        <taxon>Eukaryota</taxon>
        <taxon>Metazoa</taxon>
        <taxon>Chordata</taxon>
        <taxon>Craniata</taxon>
        <taxon>Vertebrata</taxon>
        <taxon>Chondrichthyes</taxon>
        <taxon>Elasmobranchii</taxon>
        <taxon>Galeomorphii</taxon>
        <taxon>Galeoidea</taxon>
        <taxon>Carcharhiniformes</taxon>
        <taxon>Scyliorhinidae</taxon>
        <taxon>Scyliorhinus</taxon>
    </lineage>
</organism>
<dbReference type="OrthoDB" id="6020914at2759"/>
<protein>
    <recommendedName>
        <fullName evidence="2">IRS-type PTB domain-containing protein</fullName>
    </recommendedName>
</protein>